<name>A0A1H8TBU9_9SPHI</name>
<dbReference type="OrthoDB" id="794016at2"/>
<dbReference type="EMBL" id="FOCL01000015">
    <property type="protein sequence ID" value="SEO88295.1"/>
    <property type="molecule type" value="Genomic_DNA"/>
</dbReference>
<dbReference type="STRING" id="551995.SAMN05192574_11537"/>
<keyword evidence="3" id="KW-1185">Reference proteome</keyword>
<dbReference type="InterPro" id="IPR011042">
    <property type="entry name" value="6-blade_b-propeller_TolB-like"/>
</dbReference>
<dbReference type="RefSeq" id="WP_091219993.1">
    <property type="nucleotide sequence ID" value="NZ_FOCL01000015.1"/>
</dbReference>
<evidence type="ECO:0000256" key="1">
    <source>
        <dbReference type="SAM" id="SignalP"/>
    </source>
</evidence>
<organism evidence="2 3">
    <name type="scientific">Mucilaginibacter gossypiicola</name>
    <dbReference type="NCBI Taxonomy" id="551995"/>
    <lineage>
        <taxon>Bacteria</taxon>
        <taxon>Pseudomonadati</taxon>
        <taxon>Bacteroidota</taxon>
        <taxon>Sphingobacteriia</taxon>
        <taxon>Sphingobacteriales</taxon>
        <taxon>Sphingobacteriaceae</taxon>
        <taxon>Mucilaginibacter</taxon>
    </lineage>
</organism>
<gene>
    <name evidence="2" type="ORF">SAMN05192574_11537</name>
</gene>
<dbReference type="AlphaFoldDB" id="A0A1H8TBU9"/>
<evidence type="ECO:0000313" key="3">
    <source>
        <dbReference type="Proteomes" id="UP000198942"/>
    </source>
</evidence>
<protein>
    <submittedName>
        <fullName evidence="2">Uncharacterized protein</fullName>
    </submittedName>
</protein>
<dbReference type="PROSITE" id="PS51257">
    <property type="entry name" value="PROKAR_LIPOPROTEIN"/>
    <property type="match status" value="1"/>
</dbReference>
<proteinExistence type="predicted"/>
<evidence type="ECO:0000313" key="2">
    <source>
        <dbReference type="EMBL" id="SEO88295.1"/>
    </source>
</evidence>
<keyword evidence="1" id="KW-0732">Signal</keyword>
<feature type="signal peptide" evidence="1">
    <location>
        <begin position="1"/>
        <end position="31"/>
    </location>
</feature>
<dbReference type="Proteomes" id="UP000198942">
    <property type="component" value="Unassembled WGS sequence"/>
</dbReference>
<feature type="chain" id="PRO_5011617150" evidence="1">
    <location>
        <begin position="32"/>
        <end position="142"/>
    </location>
</feature>
<sequence>MKKVLLSTIILTAFSCSLILFQLSCKKVAVAASDQTTTTQVGKLIYSKLIAPATGNSYFELWSANYDGTNQQKISITLPAGVSISGDAKLSPDHKTLFFGAYTFKSGVITKSALYACNIDGSNPHEIVSGTQNESFEANVAY</sequence>
<dbReference type="Gene3D" id="2.120.10.30">
    <property type="entry name" value="TolB, C-terminal domain"/>
    <property type="match status" value="1"/>
</dbReference>
<reference evidence="3" key="1">
    <citation type="submission" date="2016-10" db="EMBL/GenBank/DDBJ databases">
        <authorList>
            <person name="Varghese N."/>
            <person name="Submissions S."/>
        </authorList>
    </citation>
    <scope>NUCLEOTIDE SEQUENCE [LARGE SCALE GENOMIC DNA]</scope>
    <source>
        <strain evidence="3">Gh-48</strain>
    </source>
</reference>
<accession>A0A1H8TBU9</accession>